<keyword evidence="4" id="KW-1133">Transmembrane helix</keyword>
<dbReference type="InterPro" id="IPR015943">
    <property type="entry name" value="WD40/YVTN_repeat-like_dom_sf"/>
</dbReference>
<keyword evidence="4" id="KW-0812">Transmembrane</keyword>
<evidence type="ECO:0000313" key="7">
    <source>
        <dbReference type="Proteomes" id="UP000714420"/>
    </source>
</evidence>
<dbReference type="PANTHER" id="PTHR43280:SF2">
    <property type="entry name" value="HTH-TYPE TRANSCRIPTIONAL REGULATOR EXSA"/>
    <property type="match status" value="1"/>
</dbReference>
<dbReference type="Gene3D" id="1.10.10.60">
    <property type="entry name" value="Homeodomain-like"/>
    <property type="match status" value="1"/>
</dbReference>
<dbReference type="InterPro" id="IPR009057">
    <property type="entry name" value="Homeodomain-like_sf"/>
</dbReference>
<evidence type="ECO:0000256" key="2">
    <source>
        <dbReference type="ARBA" id="ARBA00023125"/>
    </source>
</evidence>
<dbReference type="Gene3D" id="2.130.10.10">
    <property type="entry name" value="YVTN repeat-like/Quinoprotein amine dehydrogenase"/>
    <property type="match status" value="2"/>
</dbReference>
<accession>A0ABX2ANN9</accession>
<dbReference type="PRINTS" id="PR00032">
    <property type="entry name" value="HTHARAC"/>
</dbReference>
<dbReference type="EMBL" id="JABKKF010000009">
    <property type="protein sequence ID" value="NPD92563.1"/>
    <property type="molecule type" value="Genomic_DNA"/>
</dbReference>
<gene>
    <name evidence="6" type="ORF">HPS56_09465</name>
</gene>
<reference evidence="6 7" key="1">
    <citation type="submission" date="2020-05" db="EMBL/GenBank/DDBJ databases">
        <title>Distinct polysaccharide utilization as determinants for interspecies competition between intestinal Prevotella spp.</title>
        <authorList>
            <person name="Galvez E.J.C."/>
            <person name="Iljazovic A."/>
            <person name="Strowig T."/>
        </authorList>
    </citation>
    <scope>NUCLEOTIDE SEQUENCE [LARGE SCALE GENOMIC DNA]</scope>
    <source>
        <strain evidence="6 7">PMUR</strain>
    </source>
</reference>
<evidence type="ECO:0000259" key="5">
    <source>
        <dbReference type="PROSITE" id="PS01124"/>
    </source>
</evidence>
<organism evidence="6 7">
    <name type="scientific">Xylanibacter muris</name>
    <dbReference type="NCBI Taxonomy" id="2736290"/>
    <lineage>
        <taxon>Bacteria</taxon>
        <taxon>Pseudomonadati</taxon>
        <taxon>Bacteroidota</taxon>
        <taxon>Bacteroidia</taxon>
        <taxon>Bacteroidales</taxon>
        <taxon>Prevotellaceae</taxon>
        <taxon>Xylanibacter</taxon>
    </lineage>
</organism>
<name>A0ABX2ANN9_9BACT</name>
<dbReference type="RefSeq" id="WP_172275892.1">
    <property type="nucleotide sequence ID" value="NZ_CASGMU010000013.1"/>
</dbReference>
<proteinExistence type="predicted"/>
<dbReference type="SUPFAM" id="SSF46689">
    <property type="entry name" value="Homeodomain-like"/>
    <property type="match status" value="1"/>
</dbReference>
<dbReference type="Proteomes" id="UP000714420">
    <property type="component" value="Unassembled WGS sequence"/>
</dbReference>
<evidence type="ECO:0000313" key="6">
    <source>
        <dbReference type="EMBL" id="NPD92563.1"/>
    </source>
</evidence>
<sequence>MLNFALIVTVNLHFTVRKVVSLIYIVFCISTLPVFAQEPFLLLNIHDGLAESRVRCMAELPDGRMAVATTATVDIFDGTAFRSFAVSPQKAYALDDYHAYRRMAVDDAGRLWLHNKGSLHVIMPDGGGAVNVDSVFAAMGWHGGRITAFFIDNGHGVRAGATRYWAATADGALYFREGGQFRRVANLKALKCGVPEKIISVSNRIFLCFSTGRVCELNRDGDGARMVFSGMAVADSLSSQLRHGISARIINGSLWLALNHKDEHHAFLTRLDLANHEWLPVIGLRTRTSHMEMAADSMVYIVGNRGIYIITPDGRKKDKIRGLPVEDGNRTFSVSDDMSSIVFDRYGGIWVGATESGLLYRNHRRGMLIHTDSVAYPHRSKEKYCSQRAKEYAERIAPGLTNCTAETPDGLLYIGTRTGLVVVDALGNVAARMGECDGFKPANIQSLLVVNDDVWVATPMCISCVTPVGAGGFELRHYGRLDGLCLGGRELLAGKMFREDSTGIVRAGFGGGMCSFCPDSLKKSLRYVYRHEKDDTVRRESYAAFFFAGMAILLVAVLLFVCARYRKGRRAASHDDFPERTGASDVEAVTGKPFTVPTEGKVREILDTGNGYDDVNADELFLVRLRETVEAHLSDECFSVQSLASEMAMDRTGLFRRVQALTGQSPSAYIRTIRMNVAARLLGESNMSVADIASRTGFSSAKYFSRIFKDTYGMLPKDYRRDKTGK</sequence>
<evidence type="ECO:0000256" key="4">
    <source>
        <dbReference type="SAM" id="Phobius"/>
    </source>
</evidence>
<dbReference type="SMART" id="SM00342">
    <property type="entry name" value="HTH_ARAC"/>
    <property type="match status" value="1"/>
</dbReference>
<keyword evidence="2" id="KW-0238">DNA-binding</keyword>
<keyword evidence="3" id="KW-0804">Transcription</keyword>
<dbReference type="PROSITE" id="PS00041">
    <property type="entry name" value="HTH_ARAC_FAMILY_1"/>
    <property type="match status" value="1"/>
</dbReference>
<dbReference type="InterPro" id="IPR020449">
    <property type="entry name" value="Tscrpt_reg_AraC-type_HTH"/>
</dbReference>
<feature type="transmembrane region" description="Helical" evidence="4">
    <location>
        <begin position="542"/>
        <end position="563"/>
    </location>
</feature>
<feature type="domain" description="HTH araC/xylS-type" evidence="5">
    <location>
        <begin position="623"/>
        <end position="722"/>
    </location>
</feature>
<dbReference type="PROSITE" id="PS01124">
    <property type="entry name" value="HTH_ARAC_FAMILY_2"/>
    <property type="match status" value="1"/>
</dbReference>
<protein>
    <submittedName>
        <fullName evidence="6">Helix-turn-helix transcriptional regulator</fullName>
    </submittedName>
</protein>
<dbReference type="Pfam" id="PF12833">
    <property type="entry name" value="HTH_18"/>
    <property type="match status" value="1"/>
</dbReference>
<dbReference type="SUPFAM" id="SSF101898">
    <property type="entry name" value="NHL repeat"/>
    <property type="match status" value="1"/>
</dbReference>
<keyword evidence="7" id="KW-1185">Reference proteome</keyword>
<keyword evidence="4" id="KW-0472">Membrane</keyword>
<dbReference type="InterPro" id="IPR018062">
    <property type="entry name" value="HTH_AraC-typ_CS"/>
</dbReference>
<dbReference type="PANTHER" id="PTHR43280">
    <property type="entry name" value="ARAC-FAMILY TRANSCRIPTIONAL REGULATOR"/>
    <property type="match status" value="1"/>
</dbReference>
<dbReference type="InterPro" id="IPR018060">
    <property type="entry name" value="HTH_AraC"/>
</dbReference>
<evidence type="ECO:0000256" key="3">
    <source>
        <dbReference type="ARBA" id="ARBA00023163"/>
    </source>
</evidence>
<keyword evidence="1" id="KW-0805">Transcription regulation</keyword>
<comment type="caution">
    <text evidence="6">The sequence shown here is derived from an EMBL/GenBank/DDBJ whole genome shotgun (WGS) entry which is preliminary data.</text>
</comment>
<evidence type="ECO:0000256" key="1">
    <source>
        <dbReference type="ARBA" id="ARBA00023015"/>
    </source>
</evidence>